<keyword evidence="3" id="KW-1185">Reference proteome</keyword>
<evidence type="ECO:0000313" key="3">
    <source>
        <dbReference type="Proteomes" id="UP000270296"/>
    </source>
</evidence>
<reference evidence="2 3" key="2">
    <citation type="submission" date="2018-11" db="EMBL/GenBank/DDBJ databases">
        <authorList>
            <consortium name="Pathogen Informatics"/>
        </authorList>
    </citation>
    <scope>NUCLEOTIDE SEQUENCE [LARGE SCALE GENOMIC DNA]</scope>
</reference>
<feature type="repeat" description="ANK" evidence="1">
    <location>
        <begin position="77"/>
        <end position="110"/>
    </location>
</feature>
<dbReference type="OrthoDB" id="432281at2759"/>
<dbReference type="Proteomes" id="UP000270296">
    <property type="component" value="Unassembled WGS sequence"/>
</dbReference>
<keyword evidence="1" id="KW-0040">ANK repeat</keyword>
<dbReference type="PROSITE" id="PS50088">
    <property type="entry name" value="ANK_REPEAT"/>
    <property type="match status" value="1"/>
</dbReference>
<gene>
    <name evidence="2" type="ORF">SBAD_LOCUS11427</name>
</gene>
<dbReference type="Pfam" id="PF12796">
    <property type="entry name" value="Ank_2"/>
    <property type="match status" value="1"/>
</dbReference>
<sequence length="168" mass="19283">MCANYVSFKQRINTIHDAIRNNDLETVQTVVTAKKWAIARNRKGLTPVHNAVLHKDSRILEFLVMAYPDVVNSSDYSLKTPLHYAAVYGKNNQFYRFLLAAGADPSVTDSENHNPEYYMQNPIDLHLTVMRDHYIVSGSDFDLSNSESNEKLDPLMKECELRLICRFV</sequence>
<dbReference type="InterPro" id="IPR002110">
    <property type="entry name" value="Ankyrin_rpt"/>
</dbReference>
<dbReference type="WBParaSite" id="SBAD_0001181301-mRNA-1">
    <property type="protein sequence ID" value="SBAD_0001181301-mRNA-1"/>
    <property type="gene ID" value="SBAD_0001181301"/>
</dbReference>
<organism evidence="4">
    <name type="scientific">Soboliphyme baturini</name>
    <dbReference type="NCBI Taxonomy" id="241478"/>
    <lineage>
        <taxon>Eukaryota</taxon>
        <taxon>Metazoa</taxon>
        <taxon>Ecdysozoa</taxon>
        <taxon>Nematoda</taxon>
        <taxon>Enoplea</taxon>
        <taxon>Dorylaimia</taxon>
        <taxon>Dioctophymatida</taxon>
        <taxon>Dioctophymatoidea</taxon>
        <taxon>Soboliphymatidae</taxon>
        <taxon>Soboliphyme</taxon>
    </lineage>
</organism>
<dbReference type="PROSITE" id="PS50297">
    <property type="entry name" value="ANK_REP_REGION"/>
    <property type="match status" value="1"/>
</dbReference>
<protein>
    <submittedName>
        <fullName evidence="4">ANK_REP_REGION domain-containing protein</fullName>
    </submittedName>
</protein>
<dbReference type="PANTHER" id="PTHR24172">
    <property type="entry name" value="ANK_REP_REGION DOMAIN-CONTAINING PROTEIN"/>
    <property type="match status" value="1"/>
</dbReference>
<evidence type="ECO:0000313" key="4">
    <source>
        <dbReference type="WBParaSite" id="SBAD_0001181301-mRNA-1"/>
    </source>
</evidence>
<proteinExistence type="predicted"/>
<dbReference type="AlphaFoldDB" id="A0A183J6C9"/>
<evidence type="ECO:0000256" key="1">
    <source>
        <dbReference type="PROSITE-ProRule" id="PRU00023"/>
    </source>
</evidence>
<dbReference type="EMBL" id="UZAM01015633">
    <property type="protein sequence ID" value="VDP39979.1"/>
    <property type="molecule type" value="Genomic_DNA"/>
</dbReference>
<dbReference type="PANTHER" id="PTHR24172:SF4">
    <property type="entry name" value="ANK_REP_REGION DOMAIN-CONTAINING PROTEIN"/>
    <property type="match status" value="1"/>
</dbReference>
<dbReference type="SMART" id="SM00248">
    <property type="entry name" value="ANK"/>
    <property type="match status" value="3"/>
</dbReference>
<dbReference type="InterPro" id="IPR036770">
    <property type="entry name" value="Ankyrin_rpt-contain_sf"/>
</dbReference>
<dbReference type="Gene3D" id="1.25.40.20">
    <property type="entry name" value="Ankyrin repeat-containing domain"/>
    <property type="match status" value="1"/>
</dbReference>
<evidence type="ECO:0000313" key="2">
    <source>
        <dbReference type="EMBL" id="VDP39979.1"/>
    </source>
</evidence>
<dbReference type="SUPFAM" id="SSF48403">
    <property type="entry name" value="Ankyrin repeat"/>
    <property type="match status" value="1"/>
</dbReference>
<accession>A0A183J6C9</accession>
<reference evidence="4" key="1">
    <citation type="submission" date="2016-06" db="UniProtKB">
        <authorList>
            <consortium name="WormBaseParasite"/>
        </authorList>
    </citation>
    <scope>IDENTIFICATION</scope>
</reference>
<name>A0A183J6C9_9BILA</name>